<evidence type="ECO:0008006" key="2">
    <source>
        <dbReference type="Google" id="ProtNLM"/>
    </source>
</evidence>
<accession>A0A382QFL3</accession>
<sequence>ILLTSDHGFLYQKLELDEADFIEIDSAAAGIGKLSRRFVVGQNMVNNQSLWNISASSVGLEGKTELQLPRSINRLRKRGSGKQFVHGGAALQEIVIPCLSIKKLRVGDVRKVEVSVLSQNSVITTNQVMISFFQDEPVSEKIQGRTIKVGFFKKTGELISESYEISFDSAETESTLREVKRTFNFTRSSENNLDCLLKLESKIEKTNQLSPYKEYNYFLRKTFVADF</sequence>
<reference evidence="1" key="1">
    <citation type="submission" date="2018-05" db="EMBL/GenBank/DDBJ databases">
        <authorList>
            <person name="Lanie J.A."/>
            <person name="Ng W.-L."/>
            <person name="Kazmierczak K.M."/>
            <person name="Andrzejewski T.M."/>
            <person name="Davidsen T.M."/>
            <person name="Wayne K.J."/>
            <person name="Tettelin H."/>
            <person name="Glass J.I."/>
            <person name="Rusch D."/>
            <person name="Podicherti R."/>
            <person name="Tsui H.-C.T."/>
            <person name="Winkler M.E."/>
        </authorList>
    </citation>
    <scope>NUCLEOTIDE SEQUENCE</scope>
</reference>
<dbReference type="EMBL" id="UINC01113656">
    <property type="protein sequence ID" value="SVC83412.1"/>
    <property type="molecule type" value="Genomic_DNA"/>
</dbReference>
<name>A0A382QFL3_9ZZZZ</name>
<gene>
    <name evidence="1" type="ORF">METZ01_LOCUS336266</name>
</gene>
<dbReference type="AlphaFoldDB" id="A0A382QFL3"/>
<organism evidence="1">
    <name type="scientific">marine metagenome</name>
    <dbReference type="NCBI Taxonomy" id="408172"/>
    <lineage>
        <taxon>unclassified sequences</taxon>
        <taxon>metagenomes</taxon>
        <taxon>ecological metagenomes</taxon>
    </lineage>
</organism>
<proteinExistence type="predicted"/>
<dbReference type="Pfam" id="PF08665">
    <property type="entry name" value="PglZ"/>
    <property type="match status" value="1"/>
</dbReference>
<protein>
    <recommendedName>
        <fullName evidence="2">PglZ domain-containing protein</fullName>
    </recommendedName>
</protein>
<evidence type="ECO:0000313" key="1">
    <source>
        <dbReference type="EMBL" id="SVC83412.1"/>
    </source>
</evidence>
<feature type="non-terminal residue" evidence="1">
    <location>
        <position position="1"/>
    </location>
</feature>